<evidence type="ECO:0000256" key="4">
    <source>
        <dbReference type="ARBA" id="ARBA00023136"/>
    </source>
</evidence>
<dbReference type="EMBL" id="JASUXU010000072">
    <property type="protein sequence ID" value="KAK0310956.1"/>
    <property type="molecule type" value="Genomic_DNA"/>
</dbReference>
<reference evidence="7" key="1">
    <citation type="submission" date="2021-12" db="EMBL/GenBank/DDBJ databases">
        <title>Black yeast isolated from Biological Soil Crust.</title>
        <authorList>
            <person name="Kurbessoian T."/>
        </authorList>
    </citation>
    <scope>NUCLEOTIDE SEQUENCE</scope>
    <source>
        <strain evidence="7">CCFEE 5208</strain>
    </source>
</reference>
<comment type="subcellular location">
    <subcellularLocation>
        <location evidence="1">Membrane</location>
    </subcellularLocation>
</comment>
<feature type="region of interest" description="Disordered" evidence="5">
    <location>
        <begin position="778"/>
        <end position="863"/>
    </location>
</feature>
<feature type="region of interest" description="Disordered" evidence="5">
    <location>
        <begin position="344"/>
        <end position="395"/>
    </location>
</feature>
<comment type="caution">
    <text evidence="7">The sequence shown here is derived from an EMBL/GenBank/DDBJ whole genome shotgun (WGS) entry which is preliminary data.</text>
</comment>
<dbReference type="InterPro" id="IPR029071">
    <property type="entry name" value="Ubiquitin-like_domsf"/>
</dbReference>
<keyword evidence="4" id="KW-0472">Membrane</keyword>
<sequence length="863" mass="91318">MAPPPPPTHITLTIKVPPGHLEGGADHFPLGSVAVNSTIAAVRQQIQQTIPSNPTPDKQRLLYGGRALVDSEQTLADALNTKRDPTQTEYVVHLLVKGEGQGSSTPAANGHRRVVSTPVGGGAQEQPQVPLPQPQAAEQTLHELHELQVRQHQEQLHRMMLQQQQQHLAQMGMGMPGGGMMPPNPFAGVQPMAGGLQMGGMQFPPGMPFPQQQQLPIMGQGFGQAVALGQQQRAAMGMHGVAPQGQPQGVPQLVGAAQNTNEAPPTIANGQAGGNQQSENQGQPHNLHTTSATPAGTNRQPGGQQPQLQASQQNHPRPVSGQGFHFEGIGPNGQRVQIHHQTMTFPGNAGVPGLPPFAQNPQLQQLPGPPMQPQLPMYPGPQPQAPPPSGPSSLDVARDNLAEMRRMVDEMRDSSASAEEQRNRIERLREVLQGVNYYIDPLHVHGATTNSSNRGNAPTLPQPGTQIGAPPPAGLHARAIPAPSLPGHMQLPPMHPFLNMAQRPFFGNHMQQPLRPHMNPSDTTCYLLSGPQGPQALLFSPQHGIYNGAFTQGAAVATSRPIPTPTTNATLVAQAAQQPPQNAQQQALAQLVQQPGQGHQPQPVPANPAAPAAPNAQQAAPAAAAAAAADPNAPVQALFNHFWLLFRVLIFAYFLLGSNLGWRRPAALAVIGVGFWMVRAGLFGEGGVARRWWDGVVRVGPPAGTAGGQPGAEGQGGARAAAGAMPTPEEVARRLIEERRDGRQQRLREFVRPVERAVALFVASLWPGIGEAHVREQEAEVQRRRDEEEVAGRRREEEEEARRVEVEREKERGGEGEKGSVVVGVGGTEGSASAGGSFAVPATDGEKEAAPGSGVEGTPVGGA</sequence>
<feature type="region of interest" description="Disordered" evidence="5">
    <location>
        <begin position="100"/>
        <end position="130"/>
    </location>
</feature>
<dbReference type="PANTHER" id="PTHR12943">
    <property type="entry name" value="HOMOCYSTEINE-RESPONSIVE ENDOPLASMIC RETICULUM-RESIDENT UNIQUITIN-LIKE DOMAIN HERPUD PROTEIN FAMILY MEMBER"/>
    <property type="match status" value="1"/>
</dbReference>
<dbReference type="InterPro" id="IPR000626">
    <property type="entry name" value="Ubiquitin-like_dom"/>
</dbReference>
<feature type="compositionally biased region" description="Low complexity" evidence="5">
    <location>
        <begin position="300"/>
        <end position="313"/>
    </location>
</feature>
<feature type="domain" description="Ubiquitin-like" evidence="6">
    <location>
        <begin position="10"/>
        <end position="77"/>
    </location>
</feature>
<keyword evidence="2" id="KW-0812">Transmembrane</keyword>
<dbReference type="PROSITE" id="PS50053">
    <property type="entry name" value="UBIQUITIN_2"/>
    <property type="match status" value="1"/>
</dbReference>
<feature type="compositionally biased region" description="Low complexity" evidence="5">
    <location>
        <begin position="609"/>
        <end position="618"/>
    </location>
</feature>
<feature type="region of interest" description="Disordered" evidence="5">
    <location>
        <begin position="577"/>
        <end position="618"/>
    </location>
</feature>
<evidence type="ECO:0000313" key="7">
    <source>
        <dbReference type="EMBL" id="KAK0310956.1"/>
    </source>
</evidence>
<feature type="compositionally biased region" description="Pro residues" evidence="5">
    <location>
        <begin position="367"/>
        <end position="390"/>
    </location>
</feature>
<evidence type="ECO:0000256" key="3">
    <source>
        <dbReference type="ARBA" id="ARBA00022989"/>
    </source>
</evidence>
<evidence type="ECO:0000256" key="1">
    <source>
        <dbReference type="ARBA" id="ARBA00004370"/>
    </source>
</evidence>
<dbReference type="Gene3D" id="3.10.20.90">
    <property type="entry name" value="Phosphatidylinositol 3-kinase Catalytic Subunit, Chain A, domain 1"/>
    <property type="match status" value="1"/>
</dbReference>
<name>A0AAN6FC20_9PEZI</name>
<keyword evidence="3" id="KW-1133">Transmembrane helix</keyword>
<protein>
    <recommendedName>
        <fullName evidence="6">Ubiquitin-like domain-containing protein</fullName>
    </recommendedName>
</protein>
<gene>
    <name evidence="7" type="ORF">LTR82_014559</name>
</gene>
<feature type="compositionally biased region" description="Polar residues" evidence="5">
    <location>
        <begin position="274"/>
        <end position="299"/>
    </location>
</feature>
<dbReference type="AlphaFoldDB" id="A0AAN6FC20"/>
<accession>A0AAN6FC20</accession>
<dbReference type="Proteomes" id="UP001168146">
    <property type="component" value="Unassembled WGS sequence"/>
</dbReference>
<feature type="compositionally biased region" description="Gly residues" evidence="5">
    <location>
        <begin position="705"/>
        <end position="717"/>
    </location>
</feature>
<evidence type="ECO:0000259" key="6">
    <source>
        <dbReference type="PROSITE" id="PS50053"/>
    </source>
</evidence>
<dbReference type="PANTHER" id="PTHR12943:SF27">
    <property type="entry name" value="HOMOCYSTEINE-INDUCED ENDOPLASMIC RETICULUM PROTEIN, ISOFORM A"/>
    <property type="match status" value="1"/>
</dbReference>
<evidence type="ECO:0000256" key="5">
    <source>
        <dbReference type="SAM" id="MobiDB-lite"/>
    </source>
</evidence>
<dbReference type="SUPFAM" id="SSF54236">
    <property type="entry name" value="Ubiquitin-like"/>
    <property type="match status" value="1"/>
</dbReference>
<feature type="region of interest" description="Disordered" evidence="5">
    <location>
        <begin position="703"/>
        <end position="724"/>
    </location>
</feature>
<evidence type="ECO:0000256" key="2">
    <source>
        <dbReference type="ARBA" id="ARBA00022692"/>
    </source>
</evidence>
<evidence type="ECO:0000313" key="8">
    <source>
        <dbReference type="Proteomes" id="UP001168146"/>
    </source>
</evidence>
<feature type="region of interest" description="Disordered" evidence="5">
    <location>
        <begin position="260"/>
        <end position="332"/>
    </location>
</feature>
<dbReference type="SMART" id="SM00213">
    <property type="entry name" value="UBQ"/>
    <property type="match status" value="1"/>
</dbReference>
<dbReference type="GO" id="GO:0016020">
    <property type="term" value="C:membrane"/>
    <property type="evidence" value="ECO:0007669"/>
    <property type="project" value="UniProtKB-SubCell"/>
</dbReference>
<feature type="compositionally biased region" description="Low complexity" evidence="5">
    <location>
        <begin position="577"/>
        <end position="601"/>
    </location>
</feature>
<organism evidence="7 8">
    <name type="scientific">Friedmanniomyces endolithicus</name>
    <dbReference type="NCBI Taxonomy" id="329885"/>
    <lineage>
        <taxon>Eukaryota</taxon>
        <taxon>Fungi</taxon>
        <taxon>Dikarya</taxon>
        <taxon>Ascomycota</taxon>
        <taxon>Pezizomycotina</taxon>
        <taxon>Dothideomycetes</taxon>
        <taxon>Dothideomycetidae</taxon>
        <taxon>Mycosphaerellales</taxon>
        <taxon>Teratosphaeriaceae</taxon>
        <taxon>Friedmanniomyces</taxon>
    </lineage>
</organism>
<proteinExistence type="predicted"/>
<dbReference type="InterPro" id="IPR039751">
    <property type="entry name" value="HERPUD1/2"/>
</dbReference>
<feature type="compositionally biased region" description="Basic and acidic residues" evidence="5">
    <location>
        <begin position="778"/>
        <end position="818"/>
    </location>
</feature>
<dbReference type="GO" id="GO:0030968">
    <property type="term" value="P:endoplasmic reticulum unfolded protein response"/>
    <property type="evidence" value="ECO:0007669"/>
    <property type="project" value="TreeGrafter"/>
</dbReference>